<protein>
    <submittedName>
        <fullName evidence="7">MFS transporter</fullName>
    </submittedName>
    <submittedName>
        <fullName evidence="8">Major Facilitator Superfamily protein</fullName>
    </submittedName>
</protein>
<sequence>MFSKIKARYRGLGPFFVLWSTQSLSALGSAMTSFALVVWSYQQWGSALSTGLLSVCSYAPYVALSIFSGALSDRWDKRKTMLLCDSAAAFCTLCALALLSTGRLAMGHLYLLNAVSGLMNTFQQPASDVAVSLLVPREQYHQVSGLRALSNSLVTVLAPILASAVFAFGGLGAVIAVDLSTFAVAAAALCLAVRLPHTAAETGPREPTWQVAKAGLVFLAQNRGVLHLILFLAAINLTASMYNAALPALLLSRAGGGEVALGLVNTCAGLANLVGSAAVSLAPAPKSRVRVIMGALLFSMSTENLLLSLGRGLPVWCLGSVLGWLCIPAMNANLDVLLRLHIPVEMQGRVYSVRNALQFFTIPLGYLAGGALVDGVCEPLMAAQPACSPLHLLFGEGKGAGAALLFFFLAALGVGTCLLFRRSRAIWALEERPPRR</sequence>
<evidence type="ECO:0000256" key="5">
    <source>
        <dbReference type="ARBA" id="ARBA00023136"/>
    </source>
</evidence>
<dbReference type="RefSeq" id="WP_021660897.1">
    <property type="nucleotide sequence ID" value="NZ_FQVY01000004.1"/>
</dbReference>
<feature type="transmembrane region" description="Helical" evidence="6">
    <location>
        <begin position="47"/>
        <end position="70"/>
    </location>
</feature>
<evidence type="ECO:0000313" key="9">
    <source>
        <dbReference type="Proteomes" id="UP000184089"/>
    </source>
</evidence>
<reference evidence="8" key="1">
    <citation type="submission" date="2016-11" db="EMBL/GenBank/DDBJ databases">
        <authorList>
            <person name="Varghese N."/>
            <person name="Submissions S."/>
        </authorList>
    </citation>
    <scope>NUCLEOTIDE SEQUENCE</scope>
    <source>
        <strain evidence="8">DSM 4029</strain>
    </source>
</reference>
<dbReference type="PANTHER" id="PTHR23513:SF11">
    <property type="entry name" value="STAPHYLOFERRIN A TRANSPORTER"/>
    <property type="match status" value="1"/>
</dbReference>
<keyword evidence="5 6" id="KW-0472">Membrane</keyword>
<evidence type="ECO:0000256" key="3">
    <source>
        <dbReference type="ARBA" id="ARBA00022692"/>
    </source>
</evidence>
<dbReference type="AlphaFoldDB" id="A0AAQ1MFJ7"/>
<comment type="subcellular location">
    <subcellularLocation>
        <location evidence="1">Cell membrane</location>
        <topology evidence="1">Multi-pass membrane protein</topology>
    </subcellularLocation>
</comment>
<keyword evidence="2" id="KW-1003">Cell membrane</keyword>
<proteinExistence type="predicted"/>
<dbReference type="Pfam" id="PF07690">
    <property type="entry name" value="MFS_1"/>
    <property type="match status" value="1"/>
</dbReference>
<name>A0AAQ1MFJ7_9FIRM</name>
<dbReference type="Proteomes" id="UP000184089">
    <property type="component" value="Unassembled WGS sequence"/>
</dbReference>
<evidence type="ECO:0000313" key="10">
    <source>
        <dbReference type="Proteomes" id="UP000474718"/>
    </source>
</evidence>
<dbReference type="CDD" id="cd06173">
    <property type="entry name" value="MFS_MefA_like"/>
    <property type="match status" value="1"/>
</dbReference>
<dbReference type="EMBL" id="WWVX01000005">
    <property type="protein sequence ID" value="MZL69742.1"/>
    <property type="molecule type" value="Genomic_DNA"/>
</dbReference>
<evidence type="ECO:0000256" key="6">
    <source>
        <dbReference type="SAM" id="Phobius"/>
    </source>
</evidence>
<feature type="transmembrane region" description="Helical" evidence="6">
    <location>
        <begin position="399"/>
        <end position="420"/>
    </location>
</feature>
<feature type="transmembrane region" description="Helical" evidence="6">
    <location>
        <begin position="259"/>
        <end position="282"/>
    </location>
</feature>
<reference evidence="9" key="2">
    <citation type="submission" date="2016-11" db="EMBL/GenBank/DDBJ databases">
        <authorList>
            <person name="Jaros S."/>
            <person name="Januszkiewicz K."/>
            <person name="Wedrychowicz H."/>
        </authorList>
    </citation>
    <scope>NUCLEOTIDE SEQUENCE [LARGE SCALE GENOMIC DNA]</scope>
    <source>
        <strain evidence="9">DSM 4029</strain>
    </source>
</reference>
<keyword evidence="3 6" id="KW-0812">Transmembrane</keyword>
<evidence type="ECO:0000313" key="8">
    <source>
        <dbReference type="EMBL" id="SHG50039.1"/>
    </source>
</evidence>
<dbReference type="SUPFAM" id="SSF103473">
    <property type="entry name" value="MFS general substrate transporter"/>
    <property type="match status" value="1"/>
</dbReference>
<dbReference type="InterPro" id="IPR036259">
    <property type="entry name" value="MFS_trans_sf"/>
</dbReference>
<dbReference type="GO" id="GO:0022857">
    <property type="term" value="F:transmembrane transporter activity"/>
    <property type="evidence" value="ECO:0007669"/>
    <property type="project" value="InterPro"/>
</dbReference>
<dbReference type="Proteomes" id="UP000474718">
    <property type="component" value="Unassembled WGS sequence"/>
</dbReference>
<feature type="transmembrane region" description="Helical" evidence="6">
    <location>
        <begin position="160"/>
        <end position="193"/>
    </location>
</feature>
<feature type="transmembrane region" description="Helical" evidence="6">
    <location>
        <begin position="12"/>
        <end position="41"/>
    </location>
</feature>
<dbReference type="Gene3D" id="1.20.1250.20">
    <property type="entry name" value="MFS general substrate transporter like domains"/>
    <property type="match status" value="1"/>
</dbReference>
<evidence type="ECO:0000256" key="4">
    <source>
        <dbReference type="ARBA" id="ARBA00022989"/>
    </source>
</evidence>
<evidence type="ECO:0000313" key="7">
    <source>
        <dbReference type="EMBL" id="MZL69742.1"/>
    </source>
</evidence>
<evidence type="ECO:0000256" key="2">
    <source>
        <dbReference type="ARBA" id="ARBA00022475"/>
    </source>
</evidence>
<evidence type="ECO:0000256" key="1">
    <source>
        <dbReference type="ARBA" id="ARBA00004651"/>
    </source>
</evidence>
<comment type="caution">
    <text evidence="8">The sequence shown here is derived from an EMBL/GenBank/DDBJ whole genome shotgun (WGS) entry which is preliminary data.</text>
</comment>
<organism evidence="8 9">
    <name type="scientific">Bittarella massiliensis</name>
    <name type="common">ex Durand et al. 2017</name>
    <dbReference type="NCBI Taxonomy" id="1720313"/>
    <lineage>
        <taxon>Bacteria</taxon>
        <taxon>Bacillati</taxon>
        <taxon>Bacillota</taxon>
        <taxon>Clostridia</taxon>
        <taxon>Eubacteriales</taxon>
        <taxon>Oscillospiraceae</taxon>
        <taxon>Bittarella (ex Durand et al. 2017)</taxon>
    </lineage>
</organism>
<gene>
    <name evidence="7" type="ORF">GT747_08235</name>
    <name evidence="8" type="ORF">SAMN05444424_2577</name>
</gene>
<reference evidence="7 10" key="3">
    <citation type="journal article" date="2019" name="Nat. Med.">
        <title>A library of human gut bacterial isolates paired with longitudinal multiomics data enables mechanistic microbiome research.</title>
        <authorList>
            <person name="Poyet M."/>
            <person name="Groussin M."/>
            <person name="Gibbons S.M."/>
            <person name="Avila-Pacheco J."/>
            <person name="Jiang X."/>
            <person name="Kearney S.M."/>
            <person name="Perrotta A.R."/>
            <person name="Berdy B."/>
            <person name="Zhao S."/>
            <person name="Lieberman T.D."/>
            <person name="Swanson P.K."/>
            <person name="Smith M."/>
            <person name="Roesemann S."/>
            <person name="Alexander J.E."/>
            <person name="Rich S.A."/>
            <person name="Livny J."/>
            <person name="Vlamakis H."/>
            <person name="Clish C."/>
            <person name="Bullock K."/>
            <person name="Deik A."/>
            <person name="Scott J."/>
            <person name="Pierce K.A."/>
            <person name="Xavier R.J."/>
            <person name="Alm E.J."/>
        </authorList>
    </citation>
    <scope>NUCLEOTIDE SEQUENCE [LARGE SCALE GENOMIC DNA]</scope>
    <source>
        <strain evidence="7 10">BIOML-A2</strain>
    </source>
</reference>
<keyword evidence="4 6" id="KW-1133">Transmembrane helix</keyword>
<accession>A0AAQ1MFJ7</accession>
<dbReference type="GO" id="GO:0005886">
    <property type="term" value="C:plasma membrane"/>
    <property type="evidence" value="ECO:0007669"/>
    <property type="project" value="UniProtKB-SubCell"/>
</dbReference>
<keyword evidence="10" id="KW-1185">Reference proteome</keyword>
<feature type="transmembrane region" description="Helical" evidence="6">
    <location>
        <begin position="214"/>
        <end position="239"/>
    </location>
</feature>
<feature type="transmembrane region" description="Helical" evidence="6">
    <location>
        <begin position="82"/>
        <end position="102"/>
    </location>
</feature>
<feature type="transmembrane region" description="Helical" evidence="6">
    <location>
        <begin position="355"/>
        <end position="373"/>
    </location>
</feature>
<dbReference type="InterPro" id="IPR011701">
    <property type="entry name" value="MFS"/>
</dbReference>
<dbReference type="EMBL" id="FQVY01000004">
    <property type="protein sequence ID" value="SHG50039.1"/>
    <property type="molecule type" value="Genomic_DNA"/>
</dbReference>
<dbReference type="PANTHER" id="PTHR23513">
    <property type="entry name" value="INTEGRAL MEMBRANE EFFLUX PROTEIN-RELATED"/>
    <property type="match status" value="1"/>
</dbReference>